<dbReference type="EMBL" id="CABWLC010000007">
    <property type="protein sequence ID" value="VXA83630.1"/>
    <property type="molecule type" value="Genomic_DNA"/>
</dbReference>
<accession>A0A653KX55</accession>
<evidence type="ECO:0000313" key="1">
    <source>
        <dbReference type="EMBL" id="VXA83630.1"/>
    </source>
</evidence>
<sequence length="94" mass="10741">MRSRRRPQGDGSSTSQDHFSLLASCLLSIVLRPSHCLAQINKEDLIFTHRKRCLPLSPHPCQFTNLQQDNIFRWEAPIQLDMLQAMHGACLRSA</sequence>
<protein>
    <submittedName>
        <fullName evidence="1">Uncharacterized protein</fullName>
    </submittedName>
</protein>
<dbReference type="Proteomes" id="UP000439123">
    <property type="component" value="Unassembled WGS sequence"/>
</dbReference>
<gene>
    <name evidence="1" type="ORF">AERO8C_150284</name>
</gene>
<organism evidence="1 2">
    <name type="scientific">Aeromonas veronii</name>
    <dbReference type="NCBI Taxonomy" id="654"/>
    <lineage>
        <taxon>Bacteria</taxon>
        <taxon>Pseudomonadati</taxon>
        <taxon>Pseudomonadota</taxon>
        <taxon>Gammaproteobacteria</taxon>
        <taxon>Aeromonadales</taxon>
        <taxon>Aeromonadaceae</taxon>
        <taxon>Aeromonas</taxon>
    </lineage>
</organism>
<reference evidence="1 2" key="1">
    <citation type="submission" date="2019-10" db="EMBL/GenBank/DDBJ databases">
        <authorList>
            <person name="Karimi E."/>
        </authorList>
    </citation>
    <scope>NUCLEOTIDE SEQUENCE [LARGE SCALE GENOMIC DNA]</scope>
    <source>
        <strain evidence="1">Aeromonas sp. 8C</strain>
    </source>
</reference>
<name>A0A653KX55_AERVE</name>
<dbReference type="AlphaFoldDB" id="A0A653KX55"/>
<evidence type="ECO:0000313" key="2">
    <source>
        <dbReference type="Proteomes" id="UP000439123"/>
    </source>
</evidence>
<proteinExistence type="predicted"/>